<dbReference type="EC" id="2.7.13.3" evidence="3"/>
<keyword evidence="8" id="KW-0547">Nucleotide-binding</keyword>
<evidence type="ECO:0000313" key="18">
    <source>
        <dbReference type="Proteomes" id="UP001596989"/>
    </source>
</evidence>
<evidence type="ECO:0000256" key="14">
    <source>
        <dbReference type="SAM" id="Phobius"/>
    </source>
</evidence>
<dbReference type="InterPro" id="IPR050640">
    <property type="entry name" value="Bact_2-comp_sensor_kinase"/>
</dbReference>
<evidence type="ECO:0000256" key="12">
    <source>
        <dbReference type="ARBA" id="ARBA00023012"/>
    </source>
</evidence>
<dbReference type="Proteomes" id="UP001596989">
    <property type="component" value="Unassembled WGS sequence"/>
</dbReference>
<dbReference type="SUPFAM" id="SSF55874">
    <property type="entry name" value="ATPase domain of HSP90 chaperone/DNA topoisomerase II/histidine kinase"/>
    <property type="match status" value="1"/>
</dbReference>
<keyword evidence="11 14" id="KW-1133">Transmembrane helix</keyword>
<evidence type="ECO:0000256" key="3">
    <source>
        <dbReference type="ARBA" id="ARBA00012438"/>
    </source>
</evidence>
<dbReference type="Pfam" id="PF00672">
    <property type="entry name" value="HAMP"/>
    <property type="match status" value="1"/>
</dbReference>
<comment type="subcellular location">
    <subcellularLocation>
        <location evidence="2">Cell membrane</location>
        <topology evidence="2">Multi-pass membrane protein</topology>
    </subcellularLocation>
</comment>
<keyword evidence="10" id="KW-0067">ATP-binding</keyword>
<dbReference type="Gene3D" id="6.10.340.10">
    <property type="match status" value="1"/>
</dbReference>
<dbReference type="GO" id="GO:0004673">
    <property type="term" value="F:protein histidine kinase activity"/>
    <property type="evidence" value="ECO:0007669"/>
    <property type="project" value="UniProtKB-EC"/>
</dbReference>
<evidence type="ECO:0000256" key="10">
    <source>
        <dbReference type="ARBA" id="ARBA00022840"/>
    </source>
</evidence>
<dbReference type="CDD" id="cd06225">
    <property type="entry name" value="HAMP"/>
    <property type="match status" value="1"/>
</dbReference>
<dbReference type="PROSITE" id="PS50885">
    <property type="entry name" value="HAMP"/>
    <property type="match status" value="1"/>
</dbReference>
<dbReference type="Gene3D" id="3.30.565.10">
    <property type="entry name" value="Histidine kinase-like ATPase, C-terminal domain"/>
    <property type="match status" value="1"/>
</dbReference>
<evidence type="ECO:0000259" key="15">
    <source>
        <dbReference type="PROSITE" id="PS50109"/>
    </source>
</evidence>
<evidence type="ECO:0000313" key="17">
    <source>
        <dbReference type="EMBL" id="MFD0958251.1"/>
    </source>
</evidence>
<evidence type="ECO:0000256" key="1">
    <source>
        <dbReference type="ARBA" id="ARBA00000085"/>
    </source>
</evidence>
<dbReference type="Pfam" id="PF02518">
    <property type="entry name" value="HATPase_c"/>
    <property type="match status" value="1"/>
</dbReference>
<dbReference type="InterPro" id="IPR003660">
    <property type="entry name" value="HAMP_dom"/>
</dbReference>
<evidence type="ECO:0000256" key="5">
    <source>
        <dbReference type="ARBA" id="ARBA00022553"/>
    </source>
</evidence>
<keyword evidence="6 17" id="KW-0808">Transferase</keyword>
<evidence type="ECO:0000256" key="2">
    <source>
        <dbReference type="ARBA" id="ARBA00004651"/>
    </source>
</evidence>
<dbReference type="Pfam" id="PF06580">
    <property type="entry name" value="His_kinase"/>
    <property type="match status" value="1"/>
</dbReference>
<evidence type="ECO:0000256" key="13">
    <source>
        <dbReference type="ARBA" id="ARBA00023136"/>
    </source>
</evidence>
<dbReference type="PROSITE" id="PS50109">
    <property type="entry name" value="HIS_KIN"/>
    <property type="match status" value="1"/>
</dbReference>
<evidence type="ECO:0000256" key="4">
    <source>
        <dbReference type="ARBA" id="ARBA00022475"/>
    </source>
</evidence>
<feature type="transmembrane region" description="Helical" evidence="14">
    <location>
        <begin position="296"/>
        <end position="315"/>
    </location>
</feature>
<evidence type="ECO:0000256" key="11">
    <source>
        <dbReference type="ARBA" id="ARBA00022989"/>
    </source>
</evidence>
<accession>A0ABW3HL82</accession>
<dbReference type="SMART" id="SM00304">
    <property type="entry name" value="HAMP"/>
    <property type="match status" value="1"/>
</dbReference>
<keyword evidence="5" id="KW-0597">Phosphoprotein</keyword>
<dbReference type="InterPro" id="IPR004358">
    <property type="entry name" value="Sig_transdc_His_kin-like_C"/>
</dbReference>
<dbReference type="InterPro" id="IPR036890">
    <property type="entry name" value="HATPase_C_sf"/>
</dbReference>
<dbReference type="RefSeq" id="WP_377561906.1">
    <property type="nucleotide sequence ID" value="NZ_JBHTJZ010000004.1"/>
</dbReference>
<keyword evidence="4" id="KW-1003">Cell membrane</keyword>
<proteinExistence type="predicted"/>
<reference evidence="18" key="1">
    <citation type="journal article" date="2019" name="Int. J. Syst. Evol. Microbiol.">
        <title>The Global Catalogue of Microorganisms (GCM) 10K type strain sequencing project: providing services to taxonomists for standard genome sequencing and annotation.</title>
        <authorList>
            <consortium name="The Broad Institute Genomics Platform"/>
            <consortium name="The Broad Institute Genome Sequencing Center for Infectious Disease"/>
            <person name="Wu L."/>
            <person name="Ma J."/>
        </authorList>
    </citation>
    <scope>NUCLEOTIDE SEQUENCE [LARGE SCALE GENOMIC DNA]</scope>
    <source>
        <strain evidence="18">CCUG 59129</strain>
    </source>
</reference>
<feature type="domain" description="Histidine kinase" evidence="15">
    <location>
        <begin position="481"/>
        <end position="592"/>
    </location>
</feature>
<dbReference type="PRINTS" id="PR00344">
    <property type="entry name" value="BCTRLSENSOR"/>
</dbReference>
<dbReference type="PANTHER" id="PTHR34220:SF11">
    <property type="entry name" value="SENSOR PROTEIN KINASE HPTS"/>
    <property type="match status" value="1"/>
</dbReference>
<dbReference type="InterPro" id="IPR003594">
    <property type="entry name" value="HATPase_dom"/>
</dbReference>
<keyword evidence="18" id="KW-1185">Reference proteome</keyword>
<dbReference type="SUPFAM" id="SSF158472">
    <property type="entry name" value="HAMP domain-like"/>
    <property type="match status" value="1"/>
</dbReference>
<gene>
    <name evidence="17" type="ORF">ACFQ2I_02480</name>
</gene>
<dbReference type="PANTHER" id="PTHR34220">
    <property type="entry name" value="SENSOR HISTIDINE KINASE YPDA"/>
    <property type="match status" value="1"/>
</dbReference>
<dbReference type="InterPro" id="IPR010559">
    <property type="entry name" value="Sig_transdc_His_kin_internal"/>
</dbReference>
<feature type="domain" description="HAMP" evidence="16">
    <location>
        <begin position="317"/>
        <end position="369"/>
    </location>
</feature>
<protein>
    <recommendedName>
        <fullName evidence="3">histidine kinase</fullName>
        <ecNumber evidence="3">2.7.13.3</ecNumber>
    </recommendedName>
</protein>
<sequence length="604" mass="69960">MGIRSKLLIIFILLSALPVLTVGIFYSYETRQTVKQQVGDFAQRLVSQQAIILSGRISELEKAINIVMHNSEMLDLLSQTTNASLIEEINRGLRIKESMELIVYQHLSVKSAIWFDFNNEVKVYGEKIAGSYSDKLPQYSRYFLDNQEALKSSELFNEIVQGNGRPFWVTGLQEDYNRIFLMKYLFNWKQSKPLGIIIFAIDPDKLFEFDIETDFQSIYETMTLDRDGKVFNHSEQTKLGERVNTDYWVEIQNGGSSAFTSGSDLVSYSEVNNGWYLVSSVPVSSLMQDLTRVHRATMIIALLCIVLSITIAFLFSKHFSQRIYQLIRKMLRIETGDWRIQERVKGNDEISVLDRHFDRMVQRLHELIRKNYIQELKQREAELNALQFQINPHFLYNTLESINSIALVNGRDDIREISQRLGNMFRYSIHKKQNQLVRLKDELQHIENYIYLQKVRFGDSFEVHYDINKCVTNQKIVKFILQPIVENAIVHGFEHLREKGRLYVRAYQESGLLILEVQDNGSGIQEEKLREMTDQLEHGLEVDSIDRDEKSGIGLSNVHQRIILTCGASYGLKISSSLHKGTCVMIRLPFYNRGGGEKDEDSGR</sequence>
<keyword evidence="9 17" id="KW-0418">Kinase</keyword>
<evidence type="ECO:0000259" key="16">
    <source>
        <dbReference type="PROSITE" id="PS50885"/>
    </source>
</evidence>
<evidence type="ECO:0000256" key="6">
    <source>
        <dbReference type="ARBA" id="ARBA00022679"/>
    </source>
</evidence>
<keyword evidence="7 14" id="KW-0812">Transmembrane</keyword>
<comment type="caution">
    <text evidence="17">The sequence shown here is derived from an EMBL/GenBank/DDBJ whole genome shotgun (WGS) entry which is preliminary data.</text>
</comment>
<dbReference type="EMBL" id="JBHTJZ010000004">
    <property type="protein sequence ID" value="MFD0958251.1"/>
    <property type="molecule type" value="Genomic_DNA"/>
</dbReference>
<dbReference type="SMART" id="SM00387">
    <property type="entry name" value="HATPase_c"/>
    <property type="match status" value="1"/>
</dbReference>
<evidence type="ECO:0000256" key="7">
    <source>
        <dbReference type="ARBA" id="ARBA00022692"/>
    </source>
</evidence>
<keyword evidence="13 14" id="KW-0472">Membrane</keyword>
<evidence type="ECO:0000256" key="9">
    <source>
        <dbReference type="ARBA" id="ARBA00022777"/>
    </source>
</evidence>
<comment type="catalytic activity">
    <reaction evidence="1">
        <text>ATP + protein L-histidine = ADP + protein N-phospho-L-histidine.</text>
        <dbReference type="EC" id="2.7.13.3"/>
    </reaction>
</comment>
<organism evidence="17 18">
    <name type="scientific">Paenibacillus chungangensis</name>
    <dbReference type="NCBI Taxonomy" id="696535"/>
    <lineage>
        <taxon>Bacteria</taxon>
        <taxon>Bacillati</taxon>
        <taxon>Bacillota</taxon>
        <taxon>Bacilli</taxon>
        <taxon>Bacillales</taxon>
        <taxon>Paenibacillaceae</taxon>
        <taxon>Paenibacillus</taxon>
    </lineage>
</organism>
<evidence type="ECO:0000256" key="8">
    <source>
        <dbReference type="ARBA" id="ARBA00022741"/>
    </source>
</evidence>
<name>A0ABW3HL82_9BACL</name>
<keyword evidence="12" id="KW-0902">Two-component regulatory system</keyword>
<dbReference type="InterPro" id="IPR005467">
    <property type="entry name" value="His_kinase_dom"/>
</dbReference>